<dbReference type="EnsemblPlants" id="TuG1812G0500003961.01.T01">
    <property type="protein sequence ID" value="TuG1812G0500003961.01.T01.cds313923"/>
    <property type="gene ID" value="TuG1812G0500003961.01"/>
</dbReference>
<dbReference type="AlphaFoldDB" id="A0A8R7QFA8"/>
<organism evidence="1 2">
    <name type="scientific">Triticum urartu</name>
    <name type="common">Red wild einkorn</name>
    <name type="synonym">Crithodium urartu</name>
    <dbReference type="NCBI Taxonomy" id="4572"/>
    <lineage>
        <taxon>Eukaryota</taxon>
        <taxon>Viridiplantae</taxon>
        <taxon>Streptophyta</taxon>
        <taxon>Embryophyta</taxon>
        <taxon>Tracheophyta</taxon>
        <taxon>Spermatophyta</taxon>
        <taxon>Magnoliopsida</taxon>
        <taxon>Liliopsida</taxon>
        <taxon>Poales</taxon>
        <taxon>Poaceae</taxon>
        <taxon>BOP clade</taxon>
        <taxon>Pooideae</taxon>
        <taxon>Triticodae</taxon>
        <taxon>Triticeae</taxon>
        <taxon>Triticinae</taxon>
        <taxon>Triticum</taxon>
    </lineage>
</organism>
<dbReference type="Gramene" id="TuG1812G0500003961.01.T01">
    <property type="protein sequence ID" value="TuG1812G0500003961.01.T01.cds313923"/>
    <property type="gene ID" value="TuG1812G0500003961.01"/>
</dbReference>
<reference evidence="1" key="2">
    <citation type="submission" date="2018-03" db="EMBL/GenBank/DDBJ databases">
        <title>The Triticum urartu genome reveals the dynamic nature of wheat genome evolution.</title>
        <authorList>
            <person name="Ling H."/>
            <person name="Ma B."/>
            <person name="Shi X."/>
            <person name="Liu H."/>
            <person name="Dong L."/>
            <person name="Sun H."/>
            <person name="Cao Y."/>
            <person name="Gao Q."/>
            <person name="Zheng S."/>
            <person name="Li Y."/>
            <person name="Yu Y."/>
            <person name="Du H."/>
            <person name="Qi M."/>
            <person name="Li Y."/>
            <person name="Yu H."/>
            <person name="Cui Y."/>
            <person name="Wang N."/>
            <person name="Chen C."/>
            <person name="Wu H."/>
            <person name="Zhao Y."/>
            <person name="Zhang J."/>
            <person name="Li Y."/>
            <person name="Zhou W."/>
            <person name="Zhang B."/>
            <person name="Hu W."/>
            <person name="Eijk M."/>
            <person name="Tang J."/>
            <person name="Witsenboer H."/>
            <person name="Zhao S."/>
            <person name="Li Z."/>
            <person name="Zhang A."/>
            <person name="Wang D."/>
            <person name="Liang C."/>
        </authorList>
    </citation>
    <scope>NUCLEOTIDE SEQUENCE [LARGE SCALE GENOMIC DNA]</scope>
    <source>
        <strain evidence="1">cv. G1812</strain>
    </source>
</reference>
<protein>
    <recommendedName>
        <fullName evidence="3">Retrotransposon gag domain-containing protein</fullName>
    </recommendedName>
</protein>
<sequence length="212" mass="23884">MSEIQEENPALSEDWFIMCYINGLREGIKYQMRPLSPATLTDAFCLARDVEPCHPPVVHQKKSSVSYNNYYQKQYTPSAAKTSTTSTVVQNTNSNKHTKNINTNIQMIRKVGECWRCGDKWVHGHKCTLVPNVHMLQQEVEENGPTDVETEQENQEGMAEQSEQAMFISSHVMGQHLTTQCPIMIISLNGKRAVALLDSGSSSSFINEQFAL</sequence>
<dbReference type="Gene3D" id="2.40.70.10">
    <property type="entry name" value="Acid Proteases"/>
    <property type="match status" value="1"/>
</dbReference>
<reference evidence="1" key="3">
    <citation type="submission" date="2022-06" db="UniProtKB">
        <authorList>
            <consortium name="EnsemblPlants"/>
        </authorList>
    </citation>
    <scope>IDENTIFICATION</scope>
</reference>
<evidence type="ECO:0000313" key="2">
    <source>
        <dbReference type="Proteomes" id="UP000015106"/>
    </source>
</evidence>
<dbReference type="Proteomes" id="UP000015106">
    <property type="component" value="Chromosome 5"/>
</dbReference>
<accession>A0A8R7QFA8</accession>
<dbReference type="SUPFAM" id="SSF50630">
    <property type="entry name" value="Acid proteases"/>
    <property type="match status" value="1"/>
</dbReference>
<name>A0A8R7QFA8_TRIUA</name>
<reference evidence="2" key="1">
    <citation type="journal article" date="2013" name="Nature">
        <title>Draft genome of the wheat A-genome progenitor Triticum urartu.</title>
        <authorList>
            <person name="Ling H.Q."/>
            <person name="Zhao S."/>
            <person name="Liu D."/>
            <person name="Wang J."/>
            <person name="Sun H."/>
            <person name="Zhang C."/>
            <person name="Fan H."/>
            <person name="Li D."/>
            <person name="Dong L."/>
            <person name="Tao Y."/>
            <person name="Gao C."/>
            <person name="Wu H."/>
            <person name="Li Y."/>
            <person name="Cui Y."/>
            <person name="Guo X."/>
            <person name="Zheng S."/>
            <person name="Wang B."/>
            <person name="Yu K."/>
            <person name="Liang Q."/>
            <person name="Yang W."/>
            <person name="Lou X."/>
            <person name="Chen J."/>
            <person name="Feng M."/>
            <person name="Jian J."/>
            <person name="Zhang X."/>
            <person name="Luo G."/>
            <person name="Jiang Y."/>
            <person name="Liu J."/>
            <person name="Wang Z."/>
            <person name="Sha Y."/>
            <person name="Zhang B."/>
            <person name="Wu H."/>
            <person name="Tang D."/>
            <person name="Shen Q."/>
            <person name="Xue P."/>
            <person name="Zou S."/>
            <person name="Wang X."/>
            <person name="Liu X."/>
            <person name="Wang F."/>
            <person name="Yang Y."/>
            <person name="An X."/>
            <person name="Dong Z."/>
            <person name="Zhang K."/>
            <person name="Zhang X."/>
            <person name="Luo M.C."/>
            <person name="Dvorak J."/>
            <person name="Tong Y."/>
            <person name="Wang J."/>
            <person name="Yang H."/>
            <person name="Li Z."/>
            <person name="Wang D."/>
            <person name="Zhang A."/>
            <person name="Wang J."/>
        </authorList>
    </citation>
    <scope>NUCLEOTIDE SEQUENCE</scope>
    <source>
        <strain evidence="2">cv. G1812</strain>
    </source>
</reference>
<evidence type="ECO:0000313" key="1">
    <source>
        <dbReference type="EnsemblPlants" id="TuG1812G0500003961.01.T01.cds313923"/>
    </source>
</evidence>
<proteinExistence type="predicted"/>
<dbReference type="InterPro" id="IPR021109">
    <property type="entry name" value="Peptidase_aspartic_dom_sf"/>
</dbReference>
<keyword evidence="2" id="KW-1185">Reference proteome</keyword>
<evidence type="ECO:0008006" key="3">
    <source>
        <dbReference type="Google" id="ProtNLM"/>
    </source>
</evidence>